<dbReference type="Proteomes" id="UP000810171">
    <property type="component" value="Unassembled WGS sequence"/>
</dbReference>
<accession>A0ABS3Z621</accession>
<dbReference type="InterPro" id="IPR050706">
    <property type="entry name" value="Cyclic-di-GMP_PDE-like"/>
</dbReference>
<dbReference type="Gene3D" id="3.40.50.2300">
    <property type="match status" value="1"/>
</dbReference>
<dbReference type="InterPro" id="IPR035919">
    <property type="entry name" value="EAL_sf"/>
</dbReference>
<proteinExistence type="predicted"/>
<gene>
    <name evidence="4" type="ORF">H9C73_00285</name>
</gene>
<feature type="domain" description="Response regulatory" evidence="2">
    <location>
        <begin position="27"/>
        <end position="151"/>
    </location>
</feature>
<dbReference type="InterPro" id="IPR011006">
    <property type="entry name" value="CheY-like_superfamily"/>
</dbReference>
<name>A0ABS3Z621_9GAMM</name>
<sequence length="747" mass="83790">MPRSQLFQFKSPDVAKARSSASLPPWKVLSVEDDPDYQASLKHACASLQVDERPIELMTARSALEAARIIPEHPDISVILLDVVMEEDDAGLKLVSTIREFIGNQLVRIVLLTGQPGMAPRTDIMRHYDIDDYWCKSDLTHDHLLSVMNGNIRTWDRTRQLERARQGLQIIVDASQSLSQQRDLQQYTQSVLSHLGSLLDVQAGGIVCALQPQDAGLDESDVMAASGKFAGLQNHSLQHIADREMLGTIEEALGSRQHIYMPSYTVLNFVEAEQGDNRYLVVVQTDRALEQAEINLLEVFCENISTGFRNIALYNRLNRLAYQDTLLEVPNRNYLKRALRQMTTPESEQHLFITVRLHELNDAALIFGEDFCDDVLRALIERLKSLCEGPALVARLDRYDCALLAPAAEIHPDIQQALQSTFCIDGATHHIQSITSVVQLKDCIDSPAEQVLRLGELAVEGALRDGKRFVTYDPSHEQQMRERQLLLDKLRQALDQKSFTLAFQPKVCLQSGTLKGFEALARWTDHDGTPISPGVFIPLAETAGLINELDFQVFEMTQAFVQRLKEQSTPVPVAFNTSTLDLLSPEYFEHLLTRIEASGSPELLDMEITETQVMEEYEQTAQQLHKLRQIGVGISIDDFGTGYSSLSHITDLPASTLKIDRAFVSRLGESEDALHVVEMILRLSERFGFEVVAEGIETEYQQQVLTSRGCTTGQGFLFARPLPLEEALKYAREHYGSEASREDSSSP</sequence>
<dbReference type="SUPFAM" id="SSF55073">
    <property type="entry name" value="Nucleotide cyclase"/>
    <property type="match status" value="1"/>
</dbReference>
<dbReference type="SUPFAM" id="SSF141868">
    <property type="entry name" value="EAL domain-like"/>
    <property type="match status" value="1"/>
</dbReference>
<dbReference type="CDD" id="cd01948">
    <property type="entry name" value="EAL"/>
    <property type="match status" value="1"/>
</dbReference>
<feature type="domain" description="EAL" evidence="3">
    <location>
        <begin position="483"/>
        <end position="735"/>
    </location>
</feature>
<comment type="caution">
    <text evidence="4">The sequence shown here is derived from an EMBL/GenBank/DDBJ whole genome shotgun (WGS) entry which is preliminary data.</text>
</comment>
<dbReference type="PROSITE" id="PS50110">
    <property type="entry name" value="RESPONSE_REGULATORY"/>
    <property type="match status" value="1"/>
</dbReference>
<dbReference type="RefSeq" id="WP_209285773.1">
    <property type="nucleotide sequence ID" value="NZ_JACVEW010000001.1"/>
</dbReference>
<dbReference type="SMART" id="SM00052">
    <property type="entry name" value="EAL"/>
    <property type="match status" value="1"/>
</dbReference>
<dbReference type="Pfam" id="PF00563">
    <property type="entry name" value="EAL"/>
    <property type="match status" value="1"/>
</dbReference>
<feature type="modified residue" description="4-aspartylphosphate" evidence="1">
    <location>
        <position position="82"/>
    </location>
</feature>
<dbReference type="InterPro" id="IPR029787">
    <property type="entry name" value="Nucleotide_cyclase"/>
</dbReference>
<dbReference type="EMBL" id="JACVEW010000001">
    <property type="protein sequence ID" value="MBP0047156.1"/>
    <property type="molecule type" value="Genomic_DNA"/>
</dbReference>
<dbReference type="PROSITE" id="PS50883">
    <property type="entry name" value="EAL"/>
    <property type="match status" value="1"/>
</dbReference>
<keyword evidence="5" id="KW-1185">Reference proteome</keyword>
<dbReference type="InterPro" id="IPR043128">
    <property type="entry name" value="Rev_trsase/Diguanyl_cyclase"/>
</dbReference>
<evidence type="ECO:0000259" key="2">
    <source>
        <dbReference type="PROSITE" id="PS50110"/>
    </source>
</evidence>
<dbReference type="SUPFAM" id="SSF52172">
    <property type="entry name" value="CheY-like"/>
    <property type="match status" value="1"/>
</dbReference>
<organism evidence="4 5">
    <name type="scientific">Marinobacterium alkalitolerans</name>
    <dbReference type="NCBI Taxonomy" id="1542925"/>
    <lineage>
        <taxon>Bacteria</taxon>
        <taxon>Pseudomonadati</taxon>
        <taxon>Pseudomonadota</taxon>
        <taxon>Gammaproteobacteria</taxon>
        <taxon>Oceanospirillales</taxon>
        <taxon>Oceanospirillaceae</taxon>
        <taxon>Marinobacterium</taxon>
    </lineage>
</organism>
<dbReference type="PANTHER" id="PTHR33121">
    <property type="entry name" value="CYCLIC DI-GMP PHOSPHODIESTERASE PDEF"/>
    <property type="match status" value="1"/>
</dbReference>
<evidence type="ECO:0000259" key="3">
    <source>
        <dbReference type="PROSITE" id="PS50883"/>
    </source>
</evidence>
<dbReference type="Pfam" id="PF11849">
    <property type="entry name" value="DUF3369"/>
    <property type="match status" value="1"/>
</dbReference>
<evidence type="ECO:0000313" key="4">
    <source>
        <dbReference type="EMBL" id="MBP0047156.1"/>
    </source>
</evidence>
<dbReference type="SMART" id="SM00267">
    <property type="entry name" value="GGDEF"/>
    <property type="match status" value="1"/>
</dbReference>
<evidence type="ECO:0000313" key="5">
    <source>
        <dbReference type="Proteomes" id="UP000810171"/>
    </source>
</evidence>
<dbReference type="InterPro" id="IPR001633">
    <property type="entry name" value="EAL_dom"/>
</dbReference>
<dbReference type="Pfam" id="PF00990">
    <property type="entry name" value="GGDEF"/>
    <property type="match status" value="1"/>
</dbReference>
<dbReference type="SMART" id="SM00448">
    <property type="entry name" value="REC"/>
    <property type="match status" value="1"/>
</dbReference>
<dbReference type="Gene3D" id="3.30.70.270">
    <property type="match status" value="1"/>
</dbReference>
<evidence type="ECO:0000256" key="1">
    <source>
        <dbReference type="PROSITE-ProRule" id="PRU00169"/>
    </source>
</evidence>
<keyword evidence="1" id="KW-0597">Phosphoprotein</keyword>
<dbReference type="PANTHER" id="PTHR33121:SF70">
    <property type="entry name" value="SIGNALING PROTEIN YKOW"/>
    <property type="match status" value="1"/>
</dbReference>
<dbReference type="Gene3D" id="3.20.20.450">
    <property type="entry name" value="EAL domain"/>
    <property type="match status" value="1"/>
</dbReference>
<reference evidence="4 5" key="1">
    <citation type="submission" date="2020-09" db="EMBL/GenBank/DDBJ databases">
        <authorList>
            <person name="Tanuku N.R.S."/>
        </authorList>
    </citation>
    <scope>NUCLEOTIDE SEQUENCE [LARGE SCALE GENOMIC DNA]</scope>
    <source>
        <strain evidence="4 5">AK62</strain>
    </source>
</reference>
<dbReference type="InterPro" id="IPR021800">
    <property type="entry name" value="DUF3369"/>
</dbReference>
<dbReference type="InterPro" id="IPR000160">
    <property type="entry name" value="GGDEF_dom"/>
</dbReference>
<dbReference type="InterPro" id="IPR001789">
    <property type="entry name" value="Sig_transdc_resp-reg_receiver"/>
</dbReference>
<protein>
    <submittedName>
        <fullName evidence="4">EAL domain-containing protein</fullName>
    </submittedName>
</protein>